<keyword evidence="4 7" id="KW-0812">Transmembrane</keyword>
<dbReference type="Proteomes" id="UP000309128">
    <property type="component" value="Unassembled WGS sequence"/>
</dbReference>
<evidence type="ECO:0000256" key="6">
    <source>
        <dbReference type="ARBA" id="ARBA00023136"/>
    </source>
</evidence>
<feature type="domain" description="ABC transmembrane type-1" evidence="9">
    <location>
        <begin position="83"/>
        <end position="272"/>
    </location>
</feature>
<dbReference type="Pfam" id="PF12911">
    <property type="entry name" value="OppC_N"/>
    <property type="match status" value="1"/>
</dbReference>
<evidence type="ECO:0000313" key="10">
    <source>
        <dbReference type="EMBL" id="TMR10897.1"/>
    </source>
</evidence>
<feature type="transmembrane region" description="Helical" evidence="7">
    <location>
        <begin position="23"/>
        <end position="45"/>
    </location>
</feature>
<accession>A0A5S4F4C7</accession>
<reference evidence="10 11" key="1">
    <citation type="submission" date="2019-05" db="EMBL/GenBank/DDBJ databases">
        <title>Draft genome sequence of Nonomuraea turkmeniaca DSM 43926.</title>
        <authorList>
            <person name="Saricaoglu S."/>
            <person name="Isik K."/>
        </authorList>
    </citation>
    <scope>NUCLEOTIDE SEQUENCE [LARGE SCALE GENOMIC DNA]</scope>
    <source>
        <strain evidence="10 11">DSM 43926</strain>
    </source>
</reference>
<proteinExistence type="inferred from homology"/>
<dbReference type="OrthoDB" id="6637947at2"/>
<keyword evidence="3" id="KW-1003">Cell membrane</keyword>
<comment type="subcellular location">
    <subcellularLocation>
        <location evidence="1 7">Cell membrane</location>
        <topology evidence="1 7">Multi-pass membrane protein</topology>
    </subcellularLocation>
</comment>
<evidence type="ECO:0000259" key="9">
    <source>
        <dbReference type="PROSITE" id="PS50928"/>
    </source>
</evidence>
<comment type="caution">
    <text evidence="10">The sequence shown here is derived from an EMBL/GenBank/DDBJ whole genome shotgun (WGS) entry which is preliminary data.</text>
</comment>
<dbReference type="CDD" id="cd06261">
    <property type="entry name" value="TM_PBP2"/>
    <property type="match status" value="1"/>
</dbReference>
<dbReference type="InterPro" id="IPR035906">
    <property type="entry name" value="MetI-like_sf"/>
</dbReference>
<dbReference type="RefSeq" id="WP_138671422.1">
    <property type="nucleotide sequence ID" value="NZ_VCKY01000173.1"/>
</dbReference>
<evidence type="ECO:0000256" key="3">
    <source>
        <dbReference type="ARBA" id="ARBA00022475"/>
    </source>
</evidence>
<feature type="transmembrane region" description="Helical" evidence="7">
    <location>
        <begin position="87"/>
        <end position="113"/>
    </location>
</feature>
<protein>
    <submittedName>
        <fullName evidence="10">ABC transporter permease</fullName>
    </submittedName>
</protein>
<dbReference type="EMBL" id="VCKY01000173">
    <property type="protein sequence ID" value="TMR10897.1"/>
    <property type="molecule type" value="Genomic_DNA"/>
</dbReference>
<evidence type="ECO:0000256" key="1">
    <source>
        <dbReference type="ARBA" id="ARBA00004651"/>
    </source>
</evidence>
<dbReference type="PANTHER" id="PTHR43386">
    <property type="entry name" value="OLIGOPEPTIDE TRANSPORT SYSTEM PERMEASE PROTEIN APPC"/>
    <property type="match status" value="1"/>
</dbReference>
<feature type="transmembrane region" description="Helical" evidence="7">
    <location>
        <begin position="251"/>
        <end position="272"/>
    </location>
</feature>
<dbReference type="AlphaFoldDB" id="A0A5S4F4C7"/>
<feature type="region of interest" description="Disordered" evidence="8">
    <location>
        <begin position="281"/>
        <end position="308"/>
    </location>
</feature>
<dbReference type="PANTHER" id="PTHR43386:SF1">
    <property type="entry name" value="D,D-DIPEPTIDE TRANSPORT SYSTEM PERMEASE PROTEIN DDPC-RELATED"/>
    <property type="match status" value="1"/>
</dbReference>
<dbReference type="InterPro" id="IPR000515">
    <property type="entry name" value="MetI-like"/>
</dbReference>
<keyword evidence="11" id="KW-1185">Reference proteome</keyword>
<dbReference type="PROSITE" id="PS50928">
    <property type="entry name" value="ABC_TM1"/>
    <property type="match status" value="1"/>
</dbReference>
<dbReference type="InterPro" id="IPR025966">
    <property type="entry name" value="OppC_N"/>
</dbReference>
<evidence type="ECO:0000313" key="11">
    <source>
        <dbReference type="Proteomes" id="UP000309128"/>
    </source>
</evidence>
<feature type="transmembrane region" description="Helical" evidence="7">
    <location>
        <begin position="125"/>
        <end position="158"/>
    </location>
</feature>
<dbReference type="Gene3D" id="1.10.3720.10">
    <property type="entry name" value="MetI-like"/>
    <property type="match status" value="1"/>
</dbReference>
<dbReference type="SUPFAM" id="SSF161098">
    <property type="entry name" value="MetI-like"/>
    <property type="match status" value="1"/>
</dbReference>
<name>A0A5S4F4C7_9ACTN</name>
<organism evidence="10 11">
    <name type="scientific">Nonomuraea turkmeniaca</name>
    <dbReference type="NCBI Taxonomy" id="103838"/>
    <lineage>
        <taxon>Bacteria</taxon>
        <taxon>Bacillati</taxon>
        <taxon>Actinomycetota</taxon>
        <taxon>Actinomycetes</taxon>
        <taxon>Streptosporangiales</taxon>
        <taxon>Streptosporangiaceae</taxon>
        <taxon>Nonomuraea</taxon>
    </lineage>
</organism>
<comment type="similarity">
    <text evidence="7">Belongs to the binding-protein-dependent transport system permease family.</text>
</comment>
<keyword evidence="6 7" id="KW-0472">Membrane</keyword>
<dbReference type="Pfam" id="PF00528">
    <property type="entry name" value="BPD_transp_1"/>
    <property type="match status" value="1"/>
</dbReference>
<evidence type="ECO:0000256" key="7">
    <source>
        <dbReference type="RuleBase" id="RU363032"/>
    </source>
</evidence>
<sequence>MTAAETAAGGRLRRTLPRIPDRFAAFGAALIVIVVVASILAPWIAPYPDEPNPLELLRPPSAAHWFGTDQVGRDVLTRILYGGRTSLFIAVAVLAVSAVAGVTLGVVAGYAGGWVRDVIMRVTDVFLAFPALLLSLALAVVLQPSVNTVVLAIAATWWPWYTRLSASVAASIATRGYVDAARCLGVPAPLIILRHVLPNSLTPVLVQLSLDAGGVILTAAALSYLGLGAQEPTAEWGLMVQQGQTLFTTNWWVVTFPGLAILVTAFAFNVIGEGLRNALDPRSGGARQERAKPTSAGAAATMSTRVVK</sequence>
<evidence type="ECO:0000256" key="5">
    <source>
        <dbReference type="ARBA" id="ARBA00022989"/>
    </source>
</evidence>
<evidence type="ECO:0000256" key="4">
    <source>
        <dbReference type="ARBA" id="ARBA00022692"/>
    </source>
</evidence>
<dbReference type="GO" id="GO:0005886">
    <property type="term" value="C:plasma membrane"/>
    <property type="evidence" value="ECO:0007669"/>
    <property type="project" value="UniProtKB-SubCell"/>
</dbReference>
<keyword evidence="2 7" id="KW-0813">Transport</keyword>
<gene>
    <name evidence="10" type="ORF">ETD86_37655</name>
</gene>
<evidence type="ECO:0000256" key="8">
    <source>
        <dbReference type="SAM" id="MobiDB-lite"/>
    </source>
</evidence>
<evidence type="ECO:0000256" key="2">
    <source>
        <dbReference type="ARBA" id="ARBA00022448"/>
    </source>
</evidence>
<dbReference type="GO" id="GO:0055085">
    <property type="term" value="P:transmembrane transport"/>
    <property type="evidence" value="ECO:0007669"/>
    <property type="project" value="InterPro"/>
</dbReference>
<keyword evidence="5 7" id="KW-1133">Transmembrane helix</keyword>
<dbReference type="InterPro" id="IPR050366">
    <property type="entry name" value="BP-dependent_transpt_permease"/>
</dbReference>